<evidence type="ECO:0008006" key="7">
    <source>
        <dbReference type="Google" id="ProtNLM"/>
    </source>
</evidence>
<dbReference type="PRINTS" id="PR00320">
    <property type="entry name" value="GPROTEINBRPT"/>
</dbReference>
<keyword evidence="1 3" id="KW-0853">WD repeat</keyword>
<feature type="compositionally biased region" description="Basic residues" evidence="4">
    <location>
        <begin position="495"/>
        <end position="507"/>
    </location>
</feature>
<dbReference type="PANTHER" id="PTHR14221:SF41">
    <property type="entry name" value="TRANSDUCIN_WD40 REPEAT-LIKE SUPERFAMILY PROTEIN"/>
    <property type="match status" value="1"/>
</dbReference>
<dbReference type="PANTHER" id="PTHR14221">
    <property type="entry name" value="WD REPEAT DOMAIN 44"/>
    <property type="match status" value="1"/>
</dbReference>
<dbReference type="PROSITE" id="PS50082">
    <property type="entry name" value="WD_REPEATS_2"/>
    <property type="match status" value="4"/>
</dbReference>
<organism evidence="5 6">
    <name type="scientific">Solanum verrucosum</name>
    <dbReference type="NCBI Taxonomy" id="315347"/>
    <lineage>
        <taxon>Eukaryota</taxon>
        <taxon>Viridiplantae</taxon>
        <taxon>Streptophyta</taxon>
        <taxon>Embryophyta</taxon>
        <taxon>Tracheophyta</taxon>
        <taxon>Spermatophyta</taxon>
        <taxon>Magnoliopsida</taxon>
        <taxon>eudicotyledons</taxon>
        <taxon>Gunneridae</taxon>
        <taxon>Pentapetalae</taxon>
        <taxon>asterids</taxon>
        <taxon>lamiids</taxon>
        <taxon>Solanales</taxon>
        <taxon>Solanaceae</taxon>
        <taxon>Solanoideae</taxon>
        <taxon>Solaneae</taxon>
        <taxon>Solanum</taxon>
    </lineage>
</organism>
<feature type="compositionally biased region" description="Low complexity" evidence="4">
    <location>
        <begin position="868"/>
        <end position="895"/>
    </location>
</feature>
<dbReference type="InterPro" id="IPR040324">
    <property type="entry name" value="WDR44/Dgr2"/>
</dbReference>
<sequence length="940" mass="104145">MYRRTLTINWDGLGEDDDDDHFFESHDRLSTVVPQDLASSGSDDEVEFEDSRRSFSASLSIKNTFRGLEMGTAKTKTVSISNPSPSPPPPIVMEDYGMWMAEPGDVKERRKRLLQGMGLTSSKELLKLTSAKVVRAISRKVDTCQDSSIPKVEISSSKEELIKQEEEQEQEPEASNSPPILLLRSRSDGDIEFFSVNTKKRKEQLLGDVSKQRLTRTFSGVLGPATRICQYTNSAAVMVPHKKGTRKSTSPQNGGETPSSTLPNGNADSGFASFFLIKNLDTGNEFIVKESNEEGMWNKLSDLQTGKQLSMEEFEKSVGYSPVVKELMRRANVSTNDERKLNVNAYLSKSFRYSKKTGVALLKNIKGVANSMSMSKVDKEIEIPALVEQKQKQNSSQWIKARQQGKIHKEFTALQLCQEIQAHEGSIWTIRFTADGRYLATAGEDRVIHVWEVQECDVMSTKQSDDPNSVSDTPMAGSNLDRPPLPVMTNMQSERRKKGKTSNKKKGNSLPEYVNVPEIVFALSDKPVCTFSGHQDDVLDLSWSSSQQLLSSSMDKTVRLWDIETQSCLKMFAHNDYVTCIHFNPVDGDHFISGSLDGKVRIWNVSDRKVVDWTDLHEMVTATCYSPDGEGALIGSHKGSCRMYSTSECKLEQKDSFELEPKKKSLAKKVTGFQETYLRPELVHVQFAPGNPAEVLITSADSRVRIFDGSEMTHKFKGLRNTSSQISATFSQDGKYIVSASEDSQVYIWKREEPKSATSKTKSVVNVQSYEHFPCKDVSVAITWPGSIKNQPPLADQIHSRRDSKRSPPPPLPISGSPTREDNSAGANSKRNLPPLPAKKNSAAEKIQTCQDEDSAQESPTDPGVGASESFSSSSPSIRDGDSPSVSSSSRFDGSNNQGNNIIQSTAWGMVIVTASSGGEIRVYQNFGMPLKASRPNNLF</sequence>
<feature type="compositionally biased region" description="Basic and acidic residues" evidence="4">
    <location>
        <begin position="156"/>
        <end position="165"/>
    </location>
</feature>
<dbReference type="InterPro" id="IPR001680">
    <property type="entry name" value="WD40_rpt"/>
</dbReference>
<dbReference type="AlphaFoldDB" id="A0AAF0US52"/>
<reference evidence="5" key="1">
    <citation type="submission" date="2023-08" db="EMBL/GenBank/DDBJ databases">
        <title>A de novo genome assembly of Solanum verrucosum Schlechtendal, a Mexican diploid species geographically isolated from the other diploid A-genome species in potato relatives.</title>
        <authorList>
            <person name="Hosaka K."/>
        </authorList>
    </citation>
    <scope>NUCLEOTIDE SEQUENCE</scope>
    <source>
        <tissue evidence="5">Young leaves</tissue>
    </source>
</reference>
<feature type="compositionally biased region" description="Polar residues" evidence="4">
    <location>
        <begin position="247"/>
        <end position="266"/>
    </location>
</feature>
<dbReference type="InterPro" id="IPR020472">
    <property type="entry name" value="WD40_PAC1"/>
</dbReference>
<dbReference type="Pfam" id="PF00400">
    <property type="entry name" value="WD40"/>
    <property type="match status" value="4"/>
</dbReference>
<feature type="repeat" description="WD" evidence="3">
    <location>
        <begin position="571"/>
        <end position="613"/>
    </location>
</feature>
<gene>
    <name evidence="5" type="ORF">MTR67_045368</name>
</gene>
<dbReference type="InterPro" id="IPR036322">
    <property type="entry name" value="WD40_repeat_dom_sf"/>
</dbReference>
<feature type="region of interest" description="Disordered" evidence="4">
    <location>
        <begin position="241"/>
        <end position="266"/>
    </location>
</feature>
<dbReference type="Gene3D" id="2.130.10.10">
    <property type="entry name" value="YVTN repeat-like/Quinoprotein amine dehydrogenase"/>
    <property type="match status" value="1"/>
</dbReference>
<evidence type="ECO:0000313" key="5">
    <source>
        <dbReference type="EMBL" id="WMV51983.1"/>
    </source>
</evidence>
<dbReference type="InterPro" id="IPR019775">
    <property type="entry name" value="WD40_repeat_CS"/>
</dbReference>
<feature type="repeat" description="WD" evidence="3">
    <location>
        <begin position="420"/>
        <end position="461"/>
    </location>
</feature>
<accession>A0AAF0US52</accession>
<dbReference type="Proteomes" id="UP001234989">
    <property type="component" value="Chromosome 10"/>
</dbReference>
<feature type="region of interest" description="Disordered" evidence="4">
    <location>
        <begin position="786"/>
        <end position="901"/>
    </location>
</feature>
<keyword evidence="2" id="KW-0677">Repeat</keyword>
<feature type="region of interest" description="Disordered" evidence="4">
    <location>
        <begin position="459"/>
        <end position="510"/>
    </location>
</feature>
<evidence type="ECO:0000256" key="1">
    <source>
        <dbReference type="ARBA" id="ARBA00022574"/>
    </source>
</evidence>
<feature type="repeat" description="WD" evidence="3">
    <location>
        <begin position="727"/>
        <end position="759"/>
    </location>
</feature>
<dbReference type="InterPro" id="IPR015943">
    <property type="entry name" value="WD40/YVTN_repeat-like_dom_sf"/>
</dbReference>
<evidence type="ECO:0000256" key="3">
    <source>
        <dbReference type="PROSITE-ProRule" id="PRU00221"/>
    </source>
</evidence>
<evidence type="ECO:0000256" key="4">
    <source>
        <dbReference type="SAM" id="MobiDB-lite"/>
    </source>
</evidence>
<protein>
    <recommendedName>
        <fullName evidence="7">WD-repeat protein</fullName>
    </recommendedName>
</protein>
<feature type="repeat" description="WD" evidence="3">
    <location>
        <begin position="531"/>
        <end position="571"/>
    </location>
</feature>
<feature type="region of interest" description="Disordered" evidence="4">
    <location>
        <begin position="155"/>
        <end position="182"/>
    </location>
</feature>
<evidence type="ECO:0000313" key="6">
    <source>
        <dbReference type="Proteomes" id="UP001234989"/>
    </source>
</evidence>
<keyword evidence="6" id="KW-1185">Reference proteome</keyword>
<dbReference type="SMART" id="SM00320">
    <property type="entry name" value="WD40"/>
    <property type="match status" value="7"/>
</dbReference>
<feature type="compositionally biased region" description="Polar residues" evidence="4">
    <location>
        <begin position="460"/>
        <end position="472"/>
    </location>
</feature>
<dbReference type="EMBL" id="CP133621">
    <property type="protein sequence ID" value="WMV51983.1"/>
    <property type="molecule type" value="Genomic_DNA"/>
</dbReference>
<dbReference type="PROSITE" id="PS50294">
    <property type="entry name" value="WD_REPEATS_REGION"/>
    <property type="match status" value="3"/>
</dbReference>
<proteinExistence type="predicted"/>
<dbReference type="SUPFAM" id="SSF50978">
    <property type="entry name" value="WD40 repeat-like"/>
    <property type="match status" value="1"/>
</dbReference>
<dbReference type="PROSITE" id="PS00678">
    <property type="entry name" value="WD_REPEATS_1"/>
    <property type="match status" value="2"/>
</dbReference>
<evidence type="ECO:0000256" key="2">
    <source>
        <dbReference type="ARBA" id="ARBA00022737"/>
    </source>
</evidence>
<name>A0AAF0US52_SOLVR</name>